<dbReference type="CDD" id="cd06583">
    <property type="entry name" value="PGRP"/>
    <property type="match status" value="1"/>
</dbReference>
<dbReference type="Gene3D" id="1.10.101.10">
    <property type="entry name" value="PGBD-like superfamily/PGBD"/>
    <property type="match status" value="1"/>
</dbReference>
<comment type="catalytic activity">
    <reaction evidence="1">
        <text>Hydrolyzes the link between N-acetylmuramoyl residues and L-amino acid residues in certain cell-wall glycopeptides.</text>
        <dbReference type="EC" id="3.5.1.28"/>
    </reaction>
</comment>
<evidence type="ECO:0000256" key="3">
    <source>
        <dbReference type="ARBA" id="ARBA00011901"/>
    </source>
</evidence>
<gene>
    <name evidence="8" type="ORF">RQ831_15575</name>
</gene>
<dbReference type="Pfam" id="PF01510">
    <property type="entry name" value="Amidase_2"/>
    <property type="match status" value="1"/>
</dbReference>
<evidence type="ECO:0000256" key="5">
    <source>
        <dbReference type="ARBA" id="ARBA00023316"/>
    </source>
</evidence>
<dbReference type="SUPFAM" id="SSF47090">
    <property type="entry name" value="PGBD-like"/>
    <property type="match status" value="1"/>
</dbReference>
<keyword evidence="5" id="KW-0961">Cell wall biogenesis/degradation</keyword>
<evidence type="ECO:0000313" key="8">
    <source>
        <dbReference type="EMBL" id="MDT8332481.1"/>
    </source>
</evidence>
<organism evidence="8 9">
    <name type="scientific">Roseomonas gilardii</name>
    <dbReference type="NCBI Taxonomy" id="257708"/>
    <lineage>
        <taxon>Bacteria</taxon>
        <taxon>Pseudomonadati</taxon>
        <taxon>Pseudomonadota</taxon>
        <taxon>Alphaproteobacteria</taxon>
        <taxon>Acetobacterales</taxon>
        <taxon>Roseomonadaceae</taxon>
        <taxon>Roseomonas</taxon>
    </lineage>
</organism>
<dbReference type="PANTHER" id="PTHR30417:SF1">
    <property type="entry name" value="N-ACETYLMURAMOYL-L-ALANINE AMIDASE AMID"/>
    <property type="match status" value="1"/>
</dbReference>
<dbReference type="RefSeq" id="WP_314283132.1">
    <property type="nucleotide sequence ID" value="NZ_JAVVDO010000028.1"/>
</dbReference>
<evidence type="ECO:0000313" key="9">
    <source>
        <dbReference type="Proteomes" id="UP001258945"/>
    </source>
</evidence>
<dbReference type="SMART" id="SM00644">
    <property type="entry name" value="Ami_2"/>
    <property type="match status" value="1"/>
</dbReference>
<evidence type="ECO:0000259" key="7">
    <source>
        <dbReference type="SMART" id="SM00644"/>
    </source>
</evidence>
<sequence>MSISQITVADLPSPNQDDRPDGMPVDMLILHYTDMESGAAAIARLRDPEARVSSHYVVEEDGSIFRLVPEHRRAFHAGISHWRGHDTLNGRSIGIEVVNPGHSCGYRPFPALQMAALCDLCLAILSRWPIPARNVVGHSDVAPDRKIDPGELFDWQGLAANGVGLWPAGVSGHSTRPLQDGTARALPLLQAIGYPVDPARPEIVLSAFQRHWRQETVSGEADSGTLARIEAVAALCGIAPED</sequence>
<keyword evidence="9" id="KW-1185">Reference proteome</keyword>
<evidence type="ECO:0000256" key="6">
    <source>
        <dbReference type="SAM" id="MobiDB-lite"/>
    </source>
</evidence>
<dbReference type="InterPro" id="IPR002502">
    <property type="entry name" value="Amidase_domain"/>
</dbReference>
<dbReference type="InterPro" id="IPR036365">
    <property type="entry name" value="PGBD-like_sf"/>
</dbReference>
<feature type="region of interest" description="Disordered" evidence="6">
    <location>
        <begin position="1"/>
        <end position="23"/>
    </location>
</feature>
<evidence type="ECO:0000256" key="1">
    <source>
        <dbReference type="ARBA" id="ARBA00001561"/>
    </source>
</evidence>
<keyword evidence="4 8" id="KW-0378">Hydrolase</keyword>
<evidence type="ECO:0000256" key="4">
    <source>
        <dbReference type="ARBA" id="ARBA00022801"/>
    </source>
</evidence>
<dbReference type="GO" id="GO:0008745">
    <property type="term" value="F:N-acetylmuramoyl-L-alanine amidase activity"/>
    <property type="evidence" value="ECO:0007669"/>
    <property type="project" value="UniProtKB-EC"/>
</dbReference>
<reference evidence="8 9" key="1">
    <citation type="journal article" date="2019" name="Microb. Pathog.">
        <title>Comparison of VITEK 2, MALDI-TOF MS, 16S rRNA gene sequencing, and whole-genome sequencing for identification of Roseomonas mucosa.</title>
        <authorList>
            <person name="Rudolph W.W."/>
            <person name="Gunzer F."/>
            <person name="Trauth M."/>
            <person name="Bunk B."/>
            <person name="Bigge R."/>
            <person name="Schrottner P."/>
        </authorList>
    </citation>
    <scope>NUCLEOTIDE SEQUENCE [LARGE SCALE GENOMIC DNA]</scope>
    <source>
        <strain evidence="8 9">DSM 103800</strain>
    </source>
</reference>
<dbReference type="EC" id="3.5.1.28" evidence="3"/>
<name>A0ABU3MHL9_9PROT</name>
<evidence type="ECO:0000256" key="2">
    <source>
        <dbReference type="ARBA" id="ARBA00007553"/>
    </source>
</evidence>
<dbReference type="InterPro" id="IPR036505">
    <property type="entry name" value="Amidase/PGRP_sf"/>
</dbReference>
<dbReference type="Proteomes" id="UP001258945">
    <property type="component" value="Unassembled WGS sequence"/>
</dbReference>
<proteinExistence type="inferred from homology"/>
<dbReference type="PANTHER" id="PTHR30417">
    <property type="entry name" value="N-ACETYLMURAMOYL-L-ALANINE AMIDASE AMID"/>
    <property type="match status" value="1"/>
</dbReference>
<dbReference type="InterPro" id="IPR036366">
    <property type="entry name" value="PGBDSf"/>
</dbReference>
<dbReference type="SUPFAM" id="SSF55846">
    <property type="entry name" value="N-acetylmuramoyl-L-alanine amidase-like"/>
    <property type="match status" value="1"/>
</dbReference>
<comment type="similarity">
    <text evidence="2">Belongs to the N-acetylmuramoyl-L-alanine amidase 2 family.</text>
</comment>
<protein>
    <recommendedName>
        <fullName evidence="3">N-acetylmuramoyl-L-alanine amidase</fullName>
        <ecNumber evidence="3">3.5.1.28</ecNumber>
    </recommendedName>
</protein>
<dbReference type="EMBL" id="JAVVDO010000028">
    <property type="protein sequence ID" value="MDT8332481.1"/>
    <property type="molecule type" value="Genomic_DNA"/>
</dbReference>
<dbReference type="Gene3D" id="3.40.80.10">
    <property type="entry name" value="Peptidoglycan recognition protein-like"/>
    <property type="match status" value="1"/>
</dbReference>
<accession>A0ABU3MHL9</accession>
<comment type="caution">
    <text evidence="8">The sequence shown here is derived from an EMBL/GenBank/DDBJ whole genome shotgun (WGS) entry which is preliminary data.</text>
</comment>
<dbReference type="InterPro" id="IPR051206">
    <property type="entry name" value="NAMLAA_amidase_2"/>
</dbReference>
<feature type="domain" description="N-acetylmuramoyl-L-alanine amidase" evidence="7">
    <location>
        <begin position="13"/>
        <end position="150"/>
    </location>
</feature>